<dbReference type="OrthoDB" id="194758at2"/>
<evidence type="ECO:0000313" key="4">
    <source>
        <dbReference type="Proteomes" id="UP000468735"/>
    </source>
</evidence>
<organism evidence="3 4">
    <name type="scientific">Actinomadura rudentiformis</name>
    <dbReference type="NCBI Taxonomy" id="359158"/>
    <lineage>
        <taxon>Bacteria</taxon>
        <taxon>Bacillati</taxon>
        <taxon>Actinomycetota</taxon>
        <taxon>Actinomycetes</taxon>
        <taxon>Streptosporangiales</taxon>
        <taxon>Thermomonosporaceae</taxon>
        <taxon>Actinomadura</taxon>
    </lineage>
</organism>
<evidence type="ECO:0000313" key="3">
    <source>
        <dbReference type="EMBL" id="KAB2351618.1"/>
    </source>
</evidence>
<proteinExistence type="predicted"/>
<sequence length="82" mass="9506">MPNATANTTPDNTSDTAPDTATHTTVEWLTVAEFCQRWRVSRSAFFEWRRKGLGPQCTVLPSGQLRIHRDELNRWQRSLPRH</sequence>
<dbReference type="RefSeq" id="WP_151558535.1">
    <property type="nucleotide sequence ID" value="NZ_WBMT01000002.1"/>
</dbReference>
<evidence type="ECO:0000259" key="2">
    <source>
        <dbReference type="Pfam" id="PF12728"/>
    </source>
</evidence>
<dbReference type="Pfam" id="PF12728">
    <property type="entry name" value="HTH_17"/>
    <property type="match status" value="1"/>
</dbReference>
<protein>
    <submittedName>
        <fullName evidence="3">Helix-turn-helix domain-containing protein</fullName>
    </submittedName>
</protein>
<keyword evidence="4" id="KW-1185">Reference proteome</keyword>
<name>A0A6H9Z876_9ACTN</name>
<reference evidence="3 4" key="1">
    <citation type="submission" date="2019-09" db="EMBL/GenBank/DDBJ databases">
        <title>Actinomadura physcomitrii sp. nov., a novel actinomycete isolated from moss [Physcomitrium sphaericum (Ludw) Fuernr].</title>
        <authorList>
            <person name="Zhuang X."/>
            <person name="Liu C."/>
        </authorList>
    </citation>
    <scope>NUCLEOTIDE SEQUENCE [LARGE SCALE GENOMIC DNA]</scope>
    <source>
        <strain evidence="3 4">HMC1</strain>
    </source>
</reference>
<evidence type="ECO:0000256" key="1">
    <source>
        <dbReference type="SAM" id="MobiDB-lite"/>
    </source>
</evidence>
<feature type="region of interest" description="Disordered" evidence="1">
    <location>
        <begin position="1"/>
        <end position="21"/>
    </location>
</feature>
<comment type="caution">
    <text evidence="3">The sequence shown here is derived from an EMBL/GenBank/DDBJ whole genome shotgun (WGS) entry which is preliminary data.</text>
</comment>
<accession>A0A6H9Z876</accession>
<dbReference type="InterPro" id="IPR041657">
    <property type="entry name" value="HTH_17"/>
</dbReference>
<dbReference type="SUPFAM" id="SSF46955">
    <property type="entry name" value="Putative DNA-binding domain"/>
    <property type="match status" value="1"/>
</dbReference>
<dbReference type="EMBL" id="WBMT01000002">
    <property type="protein sequence ID" value="KAB2351618.1"/>
    <property type="molecule type" value="Genomic_DNA"/>
</dbReference>
<dbReference type="AlphaFoldDB" id="A0A6H9Z876"/>
<dbReference type="Proteomes" id="UP000468735">
    <property type="component" value="Unassembled WGS sequence"/>
</dbReference>
<dbReference type="InterPro" id="IPR009061">
    <property type="entry name" value="DNA-bd_dom_put_sf"/>
</dbReference>
<feature type="domain" description="Helix-turn-helix" evidence="2">
    <location>
        <begin position="28"/>
        <end position="78"/>
    </location>
</feature>
<gene>
    <name evidence="3" type="ORF">F8566_05175</name>
</gene>